<keyword evidence="1" id="KW-0472">Membrane</keyword>
<comment type="caution">
    <text evidence="2">The sequence shown here is derived from an EMBL/GenBank/DDBJ whole genome shotgun (WGS) entry which is preliminary data.</text>
</comment>
<name>D3ACD4_9FIRM</name>
<dbReference type="Proteomes" id="UP000004968">
    <property type="component" value="Unassembled WGS sequence"/>
</dbReference>
<keyword evidence="1" id="KW-1133">Transmembrane helix</keyword>
<evidence type="ECO:0000313" key="3">
    <source>
        <dbReference type="Proteomes" id="UP000004968"/>
    </source>
</evidence>
<keyword evidence="1" id="KW-0812">Transmembrane</keyword>
<evidence type="ECO:0000256" key="1">
    <source>
        <dbReference type="SAM" id="Phobius"/>
    </source>
</evidence>
<reference evidence="2 3" key="1">
    <citation type="submission" date="2010-01" db="EMBL/GenBank/DDBJ databases">
        <authorList>
            <person name="Weinstock G."/>
            <person name="Sodergren E."/>
            <person name="Clifton S."/>
            <person name="Fulton L."/>
            <person name="Fulton B."/>
            <person name="Courtney L."/>
            <person name="Fronick C."/>
            <person name="Harrison M."/>
            <person name="Strong C."/>
            <person name="Farmer C."/>
            <person name="Delahaunty K."/>
            <person name="Markovic C."/>
            <person name="Hall O."/>
            <person name="Minx P."/>
            <person name="Tomlinson C."/>
            <person name="Mitreva M."/>
            <person name="Nelson J."/>
            <person name="Hou S."/>
            <person name="Wollam A."/>
            <person name="Pepin K.H."/>
            <person name="Johnson M."/>
            <person name="Bhonagiri V."/>
            <person name="Nash W.E."/>
            <person name="Warren W."/>
            <person name="Chinwalla A."/>
            <person name="Mardis E.R."/>
            <person name="Wilson R.K."/>
        </authorList>
    </citation>
    <scope>NUCLEOTIDE SEQUENCE [LARGE SCALE GENOMIC DNA]</scope>
    <source>
        <strain evidence="2 3">DSM 13479</strain>
    </source>
</reference>
<dbReference type="HOGENOM" id="CLU_1208445_0_0_9"/>
<dbReference type="AlphaFoldDB" id="D3ACD4"/>
<feature type="transmembrane region" description="Helical" evidence="1">
    <location>
        <begin position="88"/>
        <end position="104"/>
    </location>
</feature>
<evidence type="ECO:0000313" key="2">
    <source>
        <dbReference type="EMBL" id="EFD00503.1"/>
    </source>
</evidence>
<accession>D3ACD4</accession>
<organism evidence="2 3">
    <name type="scientific">Hungatella hathewayi DSM 13479</name>
    <dbReference type="NCBI Taxonomy" id="566550"/>
    <lineage>
        <taxon>Bacteria</taxon>
        <taxon>Bacillati</taxon>
        <taxon>Bacillota</taxon>
        <taxon>Clostridia</taxon>
        <taxon>Lachnospirales</taxon>
        <taxon>Lachnospiraceae</taxon>
        <taxon>Hungatella</taxon>
    </lineage>
</organism>
<protein>
    <submittedName>
        <fullName evidence="2">Uncharacterized protein</fullName>
    </submittedName>
</protein>
<sequence length="229" mass="26213">MRQIKLVDMGGRRQRVQGNRLRIIRIQIPFGAGTFLGHAGGVRGDDAKLVVSRDIDEKHLQKVMAYLFVTILFLFDFAKHQLGKVQQMLFFSGIIIVTVVLRGLRTAEGEGQSLNAEYDVLQRFGIHGFFRVFHVGINDDHVVFLNRDQLVFYQEFSQAADDIEQLGEVMGVGKTLPVAFVFGGRGIQKLEIQFLERFEILVKIQSFITHRGTSLFLRVFYLFYIKKAK</sequence>
<gene>
    <name evidence="2" type="ORF">CLOSTHATH_01262</name>
</gene>
<dbReference type="EMBL" id="ACIO01000081">
    <property type="protein sequence ID" value="EFD00503.1"/>
    <property type="molecule type" value="Genomic_DNA"/>
</dbReference>
<proteinExistence type="predicted"/>